<organism evidence="7 8">
    <name type="scientific">Szabonella alba</name>
    <dbReference type="NCBI Taxonomy" id="2804194"/>
    <lineage>
        <taxon>Bacteria</taxon>
        <taxon>Pseudomonadati</taxon>
        <taxon>Pseudomonadota</taxon>
        <taxon>Alphaproteobacteria</taxon>
        <taxon>Rhodobacterales</taxon>
        <taxon>Paracoccaceae</taxon>
        <taxon>Szabonella</taxon>
    </lineage>
</organism>
<dbReference type="GO" id="GO:0016787">
    <property type="term" value="F:hydrolase activity"/>
    <property type="evidence" value="ECO:0007669"/>
    <property type="project" value="TreeGrafter"/>
</dbReference>
<comment type="subcellular location">
    <subcellularLocation>
        <location evidence="1">Membrane</location>
        <topology evidence="1">Multi-pass membrane protein</topology>
    </subcellularLocation>
</comment>
<keyword evidence="5 6" id="KW-0472">Membrane</keyword>
<comment type="similarity">
    <text evidence="2">Belongs to the TMEM86 family.</text>
</comment>
<evidence type="ECO:0000256" key="4">
    <source>
        <dbReference type="ARBA" id="ARBA00022989"/>
    </source>
</evidence>
<evidence type="ECO:0000256" key="5">
    <source>
        <dbReference type="ARBA" id="ARBA00023136"/>
    </source>
</evidence>
<feature type="transmembrane region" description="Helical" evidence="6">
    <location>
        <begin position="46"/>
        <end position="70"/>
    </location>
</feature>
<evidence type="ECO:0000256" key="6">
    <source>
        <dbReference type="SAM" id="Phobius"/>
    </source>
</evidence>
<name>A0A8K0Y1K0_9RHOB</name>
<feature type="transmembrane region" description="Helical" evidence="6">
    <location>
        <begin position="82"/>
        <end position="101"/>
    </location>
</feature>
<keyword evidence="4 6" id="KW-1133">Transmembrane helix</keyword>
<feature type="transmembrane region" description="Helical" evidence="6">
    <location>
        <begin position="195"/>
        <end position="217"/>
    </location>
</feature>
<dbReference type="AlphaFoldDB" id="A0A8K0Y1K0"/>
<proteinExistence type="inferred from homology"/>
<dbReference type="PANTHER" id="PTHR31885">
    <property type="entry name" value="GH04784P"/>
    <property type="match status" value="1"/>
</dbReference>
<dbReference type="Pfam" id="PF07947">
    <property type="entry name" value="YhhN"/>
    <property type="match status" value="1"/>
</dbReference>
<feature type="transmembrane region" description="Helical" evidence="6">
    <location>
        <begin position="113"/>
        <end position="132"/>
    </location>
</feature>
<dbReference type="EMBL" id="JAESVN010000004">
    <property type="protein sequence ID" value="MBL4917957.1"/>
    <property type="molecule type" value="Genomic_DNA"/>
</dbReference>
<dbReference type="PANTHER" id="PTHR31885:SF6">
    <property type="entry name" value="GH04784P"/>
    <property type="match status" value="1"/>
</dbReference>
<comment type="caution">
    <text evidence="7">The sequence shown here is derived from an EMBL/GenBank/DDBJ whole genome shotgun (WGS) entry which is preliminary data.</text>
</comment>
<sequence length="228" mass="23139">MMEDLPVMLPLAAATAGLAALIYWIAYAPREGHGPVRSAVKTAAVGGLAVLAALLVAPWPITAGLALGALGDLALSRPGNRAFLAGMAAFALGHLAYAQWFLGQAAPPDALRLAAMAGLLALSLSTQGWLLPHTGALRPAVAAYVAVICAMGLAALASPNIPALAGAALFILSDLLLALALFRPVTPARRRSLSLALWPAYWLGQALILAGAVFGALPGGILPFHPAP</sequence>
<reference evidence="7" key="1">
    <citation type="submission" date="2021-01" db="EMBL/GenBank/DDBJ databases">
        <title>Tabrizicola alba sp. nov. a motile alkaliphilic bacterium isolated from a soda lake.</title>
        <authorList>
            <person name="Szuroczki S."/>
            <person name="Abbaszade G."/>
            <person name="Schumann P."/>
            <person name="Toth E."/>
        </authorList>
    </citation>
    <scope>NUCLEOTIDE SEQUENCE</scope>
    <source>
        <strain evidence="7">DMG-N-6</strain>
    </source>
</reference>
<gene>
    <name evidence="7" type="ORF">JL811_12090</name>
</gene>
<evidence type="ECO:0000256" key="1">
    <source>
        <dbReference type="ARBA" id="ARBA00004141"/>
    </source>
</evidence>
<feature type="transmembrane region" description="Helical" evidence="6">
    <location>
        <begin position="7"/>
        <end position="26"/>
    </location>
</feature>
<evidence type="ECO:0000313" key="7">
    <source>
        <dbReference type="EMBL" id="MBL4917957.1"/>
    </source>
</evidence>
<keyword evidence="8" id="KW-1185">Reference proteome</keyword>
<feature type="transmembrane region" description="Helical" evidence="6">
    <location>
        <begin position="139"/>
        <end position="157"/>
    </location>
</feature>
<protein>
    <submittedName>
        <fullName evidence="7">Lysoplasmalogenase</fullName>
    </submittedName>
</protein>
<dbReference type="Proteomes" id="UP000648908">
    <property type="component" value="Unassembled WGS sequence"/>
</dbReference>
<dbReference type="InterPro" id="IPR012506">
    <property type="entry name" value="TMEM86B-like"/>
</dbReference>
<keyword evidence="3 6" id="KW-0812">Transmembrane</keyword>
<evidence type="ECO:0000313" key="8">
    <source>
        <dbReference type="Proteomes" id="UP000648908"/>
    </source>
</evidence>
<feature type="transmembrane region" description="Helical" evidence="6">
    <location>
        <begin position="163"/>
        <end position="183"/>
    </location>
</feature>
<evidence type="ECO:0000256" key="3">
    <source>
        <dbReference type="ARBA" id="ARBA00022692"/>
    </source>
</evidence>
<dbReference type="GO" id="GO:0016020">
    <property type="term" value="C:membrane"/>
    <property type="evidence" value="ECO:0007669"/>
    <property type="project" value="UniProtKB-SubCell"/>
</dbReference>
<accession>A0A8K0Y1K0</accession>
<evidence type="ECO:0000256" key="2">
    <source>
        <dbReference type="ARBA" id="ARBA00007375"/>
    </source>
</evidence>